<evidence type="ECO:0000313" key="3">
    <source>
        <dbReference type="Proteomes" id="UP000039021"/>
    </source>
</evidence>
<dbReference type="GO" id="GO:0016746">
    <property type="term" value="F:acyltransferase activity"/>
    <property type="evidence" value="ECO:0007669"/>
    <property type="project" value="UniProtKB-KW"/>
</dbReference>
<organism evidence="2 3">
    <name type="scientific">Mycobacterium tuberculosis</name>
    <dbReference type="NCBI Taxonomy" id="1773"/>
    <lineage>
        <taxon>Bacteria</taxon>
        <taxon>Bacillati</taxon>
        <taxon>Actinomycetota</taxon>
        <taxon>Actinomycetes</taxon>
        <taxon>Mycobacteriales</taxon>
        <taxon>Mycobacteriaceae</taxon>
        <taxon>Mycobacterium</taxon>
        <taxon>Mycobacterium tuberculosis complex</taxon>
    </lineage>
</organism>
<keyword evidence="2" id="KW-0012">Acyltransferase</keyword>
<keyword evidence="2" id="KW-0808">Transferase</keyword>
<dbReference type="Proteomes" id="UP000039021">
    <property type="component" value="Unassembled WGS sequence"/>
</dbReference>
<dbReference type="EC" id="2.3.1.-" evidence="2"/>
<reference evidence="3" key="1">
    <citation type="submission" date="2015-03" db="EMBL/GenBank/DDBJ databases">
        <authorList>
            <consortium name="Pathogen Informatics"/>
        </authorList>
    </citation>
    <scope>NUCLEOTIDE SEQUENCE [LARGE SCALE GENOMIC DNA]</scope>
    <source>
        <strain evidence="3">N09902308</strain>
    </source>
</reference>
<sequence length="76" mass="8330">MTEALRRVWAKDLDARALYELLKLRVEGTPGVRRSSGSAGCALNATPADRATPTGCCARHWPRWATTPVGLMHRPT</sequence>
<accession>A0A916PG34</accession>
<evidence type="ECO:0000256" key="1">
    <source>
        <dbReference type="SAM" id="MobiDB-lite"/>
    </source>
</evidence>
<comment type="caution">
    <text evidence="2">The sequence shown here is derived from an EMBL/GenBank/DDBJ whole genome shotgun (WGS) entry which is preliminary data.</text>
</comment>
<feature type="region of interest" description="Disordered" evidence="1">
    <location>
        <begin position="31"/>
        <end position="51"/>
    </location>
</feature>
<protein>
    <submittedName>
        <fullName evidence="2">Gcn5-related N-acetyltransferase</fullName>
        <ecNumber evidence="2">2.3.1.-</ecNumber>
    </submittedName>
</protein>
<dbReference type="EMBL" id="CSBK01000268">
    <property type="protein sequence ID" value="COX18130.1"/>
    <property type="molecule type" value="Genomic_DNA"/>
</dbReference>
<name>A0A916PG34_MYCTX</name>
<evidence type="ECO:0000313" key="2">
    <source>
        <dbReference type="EMBL" id="COX18130.1"/>
    </source>
</evidence>
<proteinExistence type="predicted"/>
<gene>
    <name evidence="2" type="ORF">ERS007739_00816</name>
</gene>
<dbReference type="AlphaFoldDB" id="A0A916PG34"/>